<evidence type="ECO:0000313" key="3">
    <source>
        <dbReference type="Proteomes" id="UP001345013"/>
    </source>
</evidence>
<accession>A0ABR0K2J2</accession>
<comment type="caution">
    <text evidence="2">The sequence shown here is derived from an EMBL/GenBank/DDBJ whole genome shotgun (WGS) entry which is preliminary data.</text>
</comment>
<dbReference type="Pfam" id="PF04457">
    <property type="entry name" value="MJ1316"/>
    <property type="match status" value="1"/>
</dbReference>
<protein>
    <recommendedName>
        <fullName evidence="1">MJ1316 RNA cyclic group end recognition domain-containing protein</fullName>
    </recommendedName>
</protein>
<evidence type="ECO:0000313" key="2">
    <source>
        <dbReference type="EMBL" id="KAK5083324.1"/>
    </source>
</evidence>
<organism evidence="2 3">
    <name type="scientific">Lithohypha guttulata</name>
    <dbReference type="NCBI Taxonomy" id="1690604"/>
    <lineage>
        <taxon>Eukaryota</taxon>
        <taxon>Fungi</taxon>
        <taxon>Dikarya</taxon>
        <taxon>Ascomycota</taxon>
        <taxon>Pezizomycotina</taxon>
        <taxon>Eurotiomycetes</taxon>
        <taxon>Chaetothyriomycetidae</taxon>
        <taxon>Chaetothyriales</taxon>
        <taxon>Trichomeriaceae</taxon>
        <taxon>Lithohypha</taxon>
    </lineage>
</organism>
<dbReference type="InterPro" id="IPR040459">
    <property type="entry name" value="MJ1316"/>
</dbReference>
<feature type="domain" description="MJ1316 RNA cyclic group end recognition" evidence="1">
    <location>
        <begin position="83"/>
        <end position="145"/>
    </location>
</feature>
<evidence type="ECO:0000259" key="1">
    <source>
        <dbReference type="Pfam" id="PF04457"/>
    </source>
</evidence>
<proteinExistence type="predicted"/>
<gene>
    <name evidence="2" type="ORF">LTR24_007748</name>
</gene>
<reference evidence="2 3" key="1">
    <citation type="submission" date="2023-08" db="EMBL/GenBank/DDBJ databases">
        <title>Black Yeasts Isolated from many extreme environments.</title>
        <authorList>
            <person name="Coleine C."/>
            <person name="Stajich J.E."/>
            <person name="Selbmann L."/>
        </authorList>
    </citation>
    <scope>NUCLEOTIDE SEQUENCE [LARGE SCALE GENOMIC DNA]</scope>
    <source>
        <strain evidence="2 3">CCFEE 5885</strain>
    </source>
</reference>
<sequence length="203" mass="23077">MANQTQTDRLAQLRALAQNHLTEIEVEKAQEQAHLTQAVADIQRYAKMPAFDRKKQVSGTTAVEAQELQAATDSPLESNKQRFRPFQEILHRLKWDPMFDVEDYVVGYLERFEGIKEMPATSWIRDFSDEEWVPMHRVRYVKRVQKSTNAASADGGPDLGMVWDRDERLDRISRSTEAGSDDVDSRTDVLSMDGTSVTGGMAL</sequence>
<dbReference type="EMBL" id="JAVRRG010000121">
    <property type="protein sequence ID" value="KAK5083324.1"/>
    <property type="molecule type" value="Genomic_DNA"/>
</dbReference>
<dbReference type="Proteomes" id="UP001345013">
    <property type="component" value="Unassembled WGS sequence"/>
</dbReference>
<keyword evidence="3" id="KW-1185">Reference proteome</keyword>
<name>A0ABR0K2J2_9EURO</name>